<dbReference type="Pfam" id="PF00890">
    <property type="entry name" value="FAD_binding_2"/>
    <property type="match status" value="1"/>
</dbReference>
<evidence type="ECO:0000313" key="9">
    <source>
        <dbReference type="Proteomes" id="UP000270112"/>
    </source>
</evidence>
<accession>A0A3N0J3N0</accession>
<dbReference type="InterPro" id="IPR036188">
    <property type="entry name" value="FAD/NAD-bd_sf"/>
</dbReference>
<dbReference type="InterPro" id="IPR019546">
    <property type="entry name" value="TAT_signal_bac_arc"/>
</dbReference>
<dbReference type="InterPro" id="IPR050315">
    <property type="entry name" value="FAD-oxidoreductase_2"/>
</dbReference>
<name>A0A3N0J3N0_9ACTN</name>
<reference evidence="7" key="3">
    <citation type="journal article" date="2019" name="Microbiol. Resour. Announc.">
        <title>Draft Genome Sequences of Type Strains of Gordonibacter faecihominis, Paraeggerthella hongkongensis, Parvibacter caecicola,Slackia equolifaciens, Slackia faecicanis, and Slackia isoflavoniconvertens.</title>
        <authorList>
            <person name="Danylec N."/>
            <person name="Stoll D.A."/>
            <person name="Dotsch A."/>
            <person name="Huch M."/>
        </authorList>
    </citation>
    <scope>NUCLEOTIDE SEQUENCE</scope>
    <source>
        <strain evidence="7">DSM 16107</strain>
    </source>
</reference>
<dbReference type="Gene3D" id="3.50.50.60">
    <property type="entry name" value="FAD/NAD(P)-binding domain"/>
    <property type="match status" value="1"/>
</dbReference>
<dbReference type="EMBL" id="PPTT01000002">
    <property type="protein sequence ID" value="RDB71413.1"/>
    <property type="molecule type" value="Genomic_DNA"/>
</dbReference>
<dbReference type="PROSITE" id="PS51318">
    <property type="entry name" value="TAT"/>
    <property type="match status" value="1"/>
</dbReference>
<evidence type="ECO:0000256" key="4">
    <source>
        <dbReference type="ARBA" id="ARBA00023002"/>
    </source>
</evidence>
<gene>
    <name evidence="6" type="ORF">C1876_01270</name>
    <name evidence="7" type="ORF">DMP09_00370</name>
</gene>
<keyword evidence="3" id="KW-0274">FAD</keyword>
<keyword evidence="8" id="KW-1185">Reference proteome</keyword>
<dbReference type="EMBL" id="QICC01000001">
    <property type="protein sequence ID" value="RNM43380.1"/>
    <property type="molecule type" value="Genomic_DNA"/>
</dbReference>
<evidence type="ECO:0000256" key="2">
    <source>
        <dbReference type="ARBA" id="ARBA00022630"/>
    </source>
</evidence>
<protein>
    <submittedName>
        <fullName evidence="7">Flavoprotein</fullName>
    </submittedName>
</protein>
<dbReference type="PANTHER" id="PTHR43400">
    <property type="entry name" value="FUMARATE REDUCTASE"/>
    <property type="match status" value="1"/>
</dbReference>
<keyword evidence="2" id="KW-0285">Flavoprotein</keyword>
<keyword evidence="4" id="KW-0560">Oxidoreductase</keyword>
<dbReference type="Proteomes" id="UP000253817">
    <property type="component" value="Unassembled WGS sequence"/>
</dbReference>
<reference evidence="6 8" key="1">
    <citation type="journal article" date="2018" name="Elife">
        <title>Discovery and characterization of a prevalent human gut bacterial enzyme sufficient for the inactivation of a family of plant toxins.</title>
        <authorList>
            <person name="Koppel N."/>
            <person name="Bisanz J.E."/>
            <person name="Pandelia M.E."/>
            <person name="Turnbaugh P.J."/>
            <person name="Balskus E.P."/>
        </authorList>
    </citation>
    <scope>NUCLEOTIDE SEQUENCE [LARGE SCALE GENOMIC DNA]</scope>
    <source>
        <strain evidence="6 8">DSM 16107</strain>
    </source>
</reference>
<dbReference type="InterPro" id="IPR027477">
    <property type="entry name" value="Succ_DH/fumarate_Rdtase_cat_sf"/>
</dbReference>
<comment type="caution">
    <text evidence="7">The sequence shown here is derived from an EMBL/GenBank/DDBJ whole genome shotgun (WGS) entry which is preliminary data.</text>
</comment>
<dbReference type="NCBIfam" id="TIGR01409">
    <property type="entry name" value="TAT_signal_seq"/>
    <property type="match status" value="1"/>
</dbReference>
<proteinExistence type="predicted"/>
<dbReference type="Proteomes" id="UP000270112">
    <property type="component" value="Unassembled WGS sequence"/>
</dbReference>
<dbReference type="Gene3D" id="3.90.700.10">
    <property type="entry name" value="Succinate dehydrogenase/fumarate reductase flavoprotein, catalytic domain"/>
    <property type="match status" value="1"/>
</dbReference>
<dbReference type="GO" id="GO:0008202">
    <property type="term" value="P:steroid metabolic process"/>
    <property type="evidence" value="ECO:0007669"/>
    <property type="project" value="UniProtKB-ARBA"/>
</dbReference>
<evidence type="ECO:0000313" key="6">
    <source>
        <dbReference type="EMBL" id="RDB71413.1"/>
    </source>
</evidence>
<dbReference type="InterPro" id="IPR003953">
    <property type="entry name" value="FAD-dep_OxRdtase_2_FAD-bd"/>
</dbReference>
<sequence>MAGAPSARIVPSAPRPLPGVRKAILEEGTMEANVSRRNFLATAGIAAASLAALGVAGCAPSGGTEAAADSGSWDHEADVLIVGAGGAGLTAAVVTARGGAQVTVLEAAAMAGGNTANSSGVIQAAGTDEQKQLADVADDTPEKHAEYYLQCGEGQLNEELVRFACEQAPSCIDFMKDLGIKYEVVYGNGTVPNVDPDVIAPRIHLAGTDENDLMYGQAHVAALLKAAEEAGVEFVYNTAAVQLVQNGEGVITGVTADDKKRYRGKKAVILATCSYDRSEEFARAFNYHLVQALKDGRALTAPTNTGDGLRMGMSVGAALDGMGGFIGLSNNIGGTPTLPGVPEVPGIIVNKYGRRFVSESDHYAWVLRAIFAQEDHVAWGVFDAKAAALTGAVVGGVSPMSDDFSKEIADGSVFVADTVEELAAAIDVPAANLQAALDTWNADMAAGQRDSQFPTRACGLEAIDTPPYYATRSYDYSLGALGGLKINTKAQVLDTAGEIIPHLYAAGQVAGGFMGSYYPGTGTGILATLAFGRSAGENALAETEA</sequence>
<evidence type="ECO:0000259" key="5">
    <source>
        <dbReference type="Pfam" id="PF00890"/>
    </source>
</evidence>
<dbReference type="SUPFAM" id="SSF56425">
    <property type="entry name" value="Succinate dehydrogenase/fumarate reductase flavoprotein, catalytic domain"/>
    <property type="match status" value="1"/>
</dbReference>
<evidence type="ECO:0000256" key="3">
    <source>
        <dbReference type="ARBA" id="ARBA00022827"/>
    </source>
</evidence>
<dbReference type="AlphaFoldDB" id="A0A3N0J3N0"/>
<dbReference type="SUPFAM" id="SSF51905">
    <property type="entry name" value="FAD/NAD(P)-binding domain"/>
    <property type="match status" value="1"/>
</dbReference>
<dbReference type="GO" id="GO:0033765">
    <property type="term" value="F:steroid dehydrogenase activity, acting on the CH-CH group of donors"/>
    <property type="evidence" value="ECO:0007669"/>
    <property type="project" value="UniProtKB-ARBA"/>
</dbReference>
<evidence type="ECO:0000313" key="8">
    <source>
        <dbReference type="Proteomes" id="UP000253817"/>
    </source>
</evidence>
<dbReference type="PRINTS" id="PR00368">
    <property type="entry name" value="FADPNR"/>
</dbReference>
<feature type="domain" description="FAD-dependent oxidoreductase 2 FAD-binding" evidence="5">
    <location>
        <begin position="78"/>
        <end position="525"/>
    </location>
</feature>
<evidence type="ECO:0000313" key="7">
    <source>
        <dbReference type="EMBL" id="RNM43380.1"/>
    </source>
</evidence>
<reference evidence="9" key="2">
    <citation type="submission" date="2018-05" db="EMBL/GenBank/DDBJ databases">
        <title>Genome Sequencing of selected type strains of the family Eggerthellaceae.</title>
        <authorList>
            <person name="Danylec N."/>
            <person name="Stoll D.A."/>
            <person name="Doetsch A."/>
            <person name="Huch M."/>
        </authorList>
    </citation>
    <scope>NUCLEOTIDE SEQUENCE [LARGE SCALE GENOMIC DNA]</scope>
    <source>
        <strain evidence="9">DSM 16107</strain>
    </source>
</reference>
<organism evidence="7 9">
    <name type="scientific">Eggerthella sinensis</name>
    <dbReference type="NCBI Taxonomy" id="242230"/>
    <lineage>
        <taxon>Bacteria</taxon>
        <taxon>Bacillati</taxon>
        <taxon>Actinomycetota</taxon>
        <taxon>Coriobacteriia</taxon>
        <taxon>Eggerthellales</taxon>
        <taxon>Eggerthellaceae</taxon>
        <taxon>Eggerthella</taxon>
    </lineage>
</organism>
<evidence type="ECO:0000256" key="1">
    <source>
        <dbReference type="ARBA" id="ARBA00001974"/>
    </source>
</evidence>
<dbReference type="InterPro" id="IPR006311">
    <property type="entry name" value="TAT_signal"/>
</dbReference>
<dbReference type="PANTHER" id="PTHR43400:SF10">
    <property type="entry name" value="3-OXOSTEROID 1-DEHYDROGENASE"/>
    <property type="match status" value="1"/>
</dbReference>
<comment type="cofactor">
    <cofactor evidence="1">
        <name>FAD</name>
        <dbReference type="ChEBI" id="CHEBI:57692"/>
    </cofactor>
</comment>